<evidence type="ECO:0000259" key="3">
    <source>
        <dbReference type="PROSITE" id="PS51767"/>
    </source>
</evidence>
<evidence type="ECO:0000313" key="5">
    <source>
        <dbReference type="Proteomes" id="UP000059188"/>
    </source>
</evidence>
<protein>
    <submittedName>
        <fullName evidence="4">Aspartic proteinase A2</fullName>
    </submittedName>
</protein>
<evidence type="ECO:0000256" key="2">
    <source>
        <dbReference type="SAM" id="SignalP"/>
    </source>
</evidence>
<dbReference type="AlphaFoldDB" id="A0A0B7F909"/>
<feature type="chain" id="PRO_5002113722" evidence="2">
    <location>
        <begin position="18"/>
        <end position="328"/>
    </location>
</feature>
<dbReference type="PROSITE" id="PS51767">
    <property type="entry name" value="PEPTIDASE_A1"/>
    <property type="match status" value="1"/>
</dbReference>
<dbReference type="InterPro" id="IPR021109">
    <property type="entry name" value="Peptidase_aspartic_dom_sf"/>
</dbReference>
<feature type="signal peptide" evidence="2">
    <location>
        <begin position="1"/>
        <end position="17"/>
    </location>
</feature>
<dbReference type="PANTHER" id="PTHR47966:SF51">
    <property type="entry name" value="BETA-SITE APP-CLEAVING ENZYME, ISOFORM A-RELATED"/>
    <property type="match status" value="1"/>
</dbReference>
<organism evidence="4 5">
    <name type="scientific">Thanatephorus cucumeris (strain AG1-IB / isolate 7/3/14)</name>
    <name type="common">Lettuce bottom rot fungus</name>
    <name type="synonym">Rhizoctonia solani</name>
    <dbReference type="NCBI Taxonomy" id="1108050"/>
    <lineage>
        <taxon>Eukaryota</taxon>
        <taxon>Fungi</taxon>
        <taxon>Dikarya</taxon>
        <taxon>Basidiomycota</taxon>
        <taxon>Agaricomycotina</taxon>
        <taxon>Agaricomycetes</taxon>
        <taxon>Cantharellales</taxon>
        <taxon>Ceratobasidiaceae</taxon>
        <taxon>Rhizoctonia</taxon>
        <taxon>Rhizoctonia solani AG-1</taxon>
    </lineage>
</organism>
<gene>
    <name evidence="4" type="ORF">RSOLAG1IB_05888</name>
</gene>
<dbReference type="InterPro" id="IPR033121">
    <property type="entry name" value="PEPTIDASE_A1"/>
</dbReference>
<dbReference type="PRINTS" id="PR00792">
    <property type="entry name" value="PEPSIN"/>
</dbReference>
<dbReference type="SUPFAM" id="SSF50630">
    <property type="entry name" value="Acid proteases"/>
    <property type="match status" value="1"/>
</dbReference>
<feature type="domain" description="Peptidase A1" evidence="3">
    <location>
        <begin position="61"/>
        <end position="328"/>
    </location>
</feature>
<comment type="similarity">
    <text evidence="1">Belongs to the peptidase A1 family.</text>
</comment>
<sequence>MALSMFPLALLATVVQSSLAPLSPVKINLFSHPKSNQLVGRDLPKTIIPLKNYFNGTDLQWHGEVQIGTPPQNFSVVFDTGSLDAVVPDLSCLSCRGHRKFDRKLSSTFEDYDEAFYAQFATGVGVDPSISEWLVYSAVRDVASVAGLPAVPLDMYLITDESAGFWAAPFDGIFGMGYKAEGSFFQTLVKYGLEPIMGFWLTPASGSAGNAEMTLGGIDESKIQGKKIDYIPIYRGAYAFWQLESVQFAVNGKTNKALKKTRQIYFDSGTANLQFPKETTEALYAMISPKIKPFGEHGAYGLPCSEVSSIRARIDLTFNDQNGKASAH</sequence>
<keyword evidence="5" id="KW-1185">Reference proteome</keyword>
<dbReference type="Pfam" id="PF00026">
    <property type="entry name" value="Asp"/>
    <property type="match status" value="1"/>
</dbReference>
<dbReference type="InterPro" id="IPR034164">
    <property type="entry name" value="Pepsin-like_dom"/>
</dbReference>
<dbReference type="STRING" id="1108050.A0A0B7F909"/>
<dbReference type="CDD" id="cd05471">
    <property type="entry name" value="pepsin_like"/>
    <property type="match status" value="1"/>
</dbReference>
<accession>A0A0B7F909</accession>
<keyword evidence="2" id="KW-0732">Signal</keyword>
<proteinExistence type="inferred from homology"/>
<dbReference type="GO" id="GO:0006508">
    <property type="term" value="P:proteolysis"/>
    <property type="evidence" value="ECO:0007669"/>
    <property type="project" value="InterPro"/>
</dbReference>
<dbReference type="Gene3D" id="2.40.70.10">
    <property type="entry name" value="Acid Proteases"/>
    <property type="match status" value="2"/>
</dbReference>
<dbReference type="Proteomes" id="UP000059188">
    <property type="component" value="Unassembled WGS sequence"/>
</dbReference>
<dbReference type="PANTHER" id="PTHR47966">
    <property type="entry name" value="BETA-SITE APP-CLEAVING ENZYME, ISOFORM A-RELATED"/>
    <property type="match status" value="1"/>
</dbReference>
<evidence type="ECO:0000313" key="4">
    <source>
        <dbReference type="EMBL" id="CEL52683.1"/>
    </source>
</evidence>
<reference evidence="4 5" key="1">
    <citation type="submission" date="2014-11" db="EMBL/GenBank/DDBJ databases">
        <authorList>
            <person name="Wibberg Daniel"/>
        </authorList>
    </citation>
    <scope>NUCLEOTIDE SEQUENCE [LARGE SCALE GENOMIC DNA]</scope>
    <source>
        <strain evidence="4">Rhizoctonia solani AG1-IB 7/3/14</strain>
    </source>
</reference>
<evidence type="ECO:0000256" key="1">
    <source>
        <dbReference type="ARBA" id="ARBA00007447"/>
    </source>
</evidence>
<dbReference type="GO" id="GO:0004190">
    <property type="term" value="F:aspartic-type endopeptidase activity"/>
    <property type="evidence" value="ECO:0007669"/>
    <property type="project" value="InterPro"/>
</dbReference>
<dbReference type="EMBL" id="LN679109">
    <property type="protein sequence ID" value="CEL52683.1"/>
    <property type="molecule type" value="Genomic_DNA"/>
</dbReference>
<dbReference type="InterPro" id="IPR001461">
    <property type="entry name" value="Aspartic_peptidase_A1"/>
</dbReference>
<name>A0A0B7F909_THACB</name>
<dbReference type="OrthoDB" id="771136at2759"/>